<sequence length="90" mass="9556">MSSNVQQQMSAGRAHGQAQSKTEDLIHSAKDSTNSARDMTAGATQSAKESAQQGKEQSAGFLHQTGEQMVNMAQGAVDTMKNTLGMNEKK</sequence>
<evidence type="ECO:0000313" key="3">
    <source>
        <dbReference type="Proteomes" id="UP000594263"/>
    </source>
</evidence>
<evidence type="ECO:0000313" key="2">
    <source>
        <dbReference type="EnsemblPlants" id="Kaladp0102s0052.1.v1.1"/>
    </source>
</evidence>
<dbReference type="Proteomes" id="UP000594263">
    <property type="component" value="Unplaced"/>
</dbReference>
<feature type="compositionally biased region" description="Basic and acidic residues" evidence="1">
    <location>
        <begin position="21"/>
        <end position="30"/>
    </location>
</feature>
<reference evidence="2" key="1">
    <citation type="submission" date="2021-01" db="UniProtKB">
        <authorList>
            <consortium name="EnsemblPlants"/>
        </authorList>
    </citation>
    <scope>IDENTIFICATION</scope>
</reference>
<dbReference type="OMA" id="EQMINMA"/>
<dbReference type="PANTHER" id="PTHR34191">
    <property type="entry name" value="LATE EMBRYOGENESIS ABUNDANT PROTEIN (LEA) FAMILY PROTEIN"/>
    <property type="match status" value="1"/>
</dbReference>
<organism evidence="2 3">
    <name type="scientific">Kalanchoe fedtschenkoi</name>
    <name type="common">Lavender scallops</name>
    <name type="synonym">South American air plant</name>
    <dbReference type="NCBI Taxonomy" id="63787"/>
    <lineage>
        <taxon>Eukaryota</taxon>
        <taxon>Viridiplantae</taxon>
        <taxon>Streptophyta</taxon>
        <taxon>Embryophyta</taxon>
        <taxon>Tracheophyta</taxon>
        <taxon>Spermatophyta</taxon>
        <taxon>Magnoliopsida</taxon>
        <taxon>eudicotyledons</taxon>
        <taxon>Gunneridae</taxon>
        <taxon>Pentapetalae</taxon>
        <taxon>Saxifragales</taxon>
        <taxon>Crassulaceae</taxon>
        <taxon>Kalanchoe</taxon>
    </lineage>
</organism>
<dbReference type="InterPro" id="IPR039624">
    <property type="entry name" value="LEA1/2/D7/KIN2"/>
</dbReference>
<feature type="compositionally biased region" description="Polar residues" evidence="1">
    <location>
        <begin position="1"/>
        <end position="10"/>
    </location>
</feature>
<dbReference type="PANTHER" id="PTHR34191:SF20">
    <property type="entry name" value="LATE EMBRYOGENESIS ABUNDANT PROTEIN (LEA) FAMILY PROTEIN"/>
    <property type="match status" value="1"/>
</dbReference>
<name>A0A7N0V5S4_KALFE</name>
<protein>
    <submittedName>
        <fullName evidence="2">Uncharacterized protein</fullName>
    </submittedName>
</protein>
<keyword evidence="3" id="KW-1185">Reference proteome</keyword>
<proteinExistence type="predicted"/>
<dbReference type="Gramene" id="Kaladp0102s0052.1.v1.1">
    <property type="protein sequence ID" value="Kaladp0102s0052.1.v1.1"/>
    <property type="gene ID" value="Kaladp0102s0052.v1.1"/>
</dbReference>
<feature type="region of interest" description="Disordered" evidence="1">
    <location>
        <begin position="1"/>
        <end position="67"/>
    </location>
</feature>
<dbReference type="AlphaFoldDB" id="A0A7N0V5S4"/>
<feature type="compositionally biased region" description="Polar residues" evidence="1">
    <location>
        <begin position="31"/>
        <end position="56"/>
    </location>
</feature>
<evidence type="ECO:0000256" key="1">
    <source>
        <dbReference type="SAM" id="MobiDB-lite"/>
    </source>
</evidence>
<dbReference type="EnsemblPlants" id="Kaladp0102s0052.1.v1.1">
    <property type="protein sequence ID" value="Kaladp0102s0052.1.v1.1"/>
    <property type="gene ID" value="Kaladp0102s0052.v1.1"/>
</dbReference>
<accession>A0A7N0V5S4</accession>